<dbReference type="EMBL" id="JAFMYW010000006">
    <property type="protein sequence ID" value="MBO0951053.1"/>
    <property type="molecule type" value="Genomic_DNA"/>
</dbReference>
<feature type="signal peptide" evidence="1">
    <location>
        <begin position="1"/>
        <end position="25"/>
    </location>
</feature>
<dbReference type="RefSeq" id="WP_207330989.1">
    <property type="nucleotide sequence ID" value="NZ_JAFMYW010000006.1"/>
</dbReference>
<organism evidence="2 3">
    <name type="scientific">Fibrella forsythiae</name>
    <dbReference type="NCBI Taxonomy" id="2817061"/>
    <lineage>
        <taxon>Bacteria</taxon>
        <taxon>Pseudomonadati</taxon>
        <taxon>Bacteroidota</taxon>
        <taxon>Cytophagia</taxon>
        <taxon>Cytophagales</taxon>
        <taxon>Spirosomataceae</taxon>
        <taxon>Fibrella</taxon>
    </lineage>
</organism>
<feature type="chain" id="PRO_5046228156" evidence="1">
    <location>
        <begin position="26"/>
        <end position="192"/>
    </location>
</feature>
<evidence type="ECO:0000313" key="3">
    <source>
        <dbReference type="Proteomes" id="UP000664628"/>
    </source>
</evidence>
<proteinExistence type="predicted"/>
<evidence type="ECO:0000256" key="1">
    <source>
        <dbReference type="SAM" id="SignalP"/>
    </source>
</evidence>
<protein>
    <submittedName>
        <fullName evidence="2">Uncharacterized protein</fullName>
    </submittedName>
</protein>
<dbReference type="Proteomes" id="UP000664628">
    <property type="component" value="Unassembled WGS sequence"/>
</dbReference>
<reference evidence="2 3" key="1">
    <citation type="submission" date="2021-03" db="EMBL/GenBank/DDBJ databases">
        <title>Fibrella sp. HMF5405 genome sequencing and assembly.</title>
        <authorList>
            <person name="Kang H."/>
            <person name="Kim H."/>
            <person name="Bae S."/>
            <person name="Joh K."/>
        </authorList>
    </citation>
    <scope>NUCLEOTIDE SEQUENCE [LARGE SCALE GENOMIC DNA]</scope>
    <source>
        <strain evidence="2 3">HMF5405</strain>
    </source>
</reference>
<comment type="caution">
    <text evidence="2">The sequence shown here is derived from an EMBL/GenBank/DDBJ whole genome shotgun (WGS) entry which is preliminary data.</text>
</comment>
<accession>A0ABS3JM26</accession>
<keyword evidence="3" id="KW-1185">Reference proteome</keyword>
<gene>
    <name evidence="2" type="ORF">J2I46_20885</name>
</gene>
<keyword evidence="1" id="KW-0732">Signal</keyword>
<evidence type="ECO:0000313" key="2">
    <source>
        <dbReference type="EMBL" id="MBO0951053.1"/>
    </source>
</evidence>
<name>A0ABS3JM26_9BACT</name>
<sequence length="192" mass="20623">MNRRLFVGHILAGASLLGVPSALRAQPVPASSDALSTVNSLKRATDWIRTGALGSLQHITLSHVYTPGYTSLARLQTLLDADLASLSQLLGMELPLTGQGLLERSSTGFGSYWAQLEQQGVTVSWQGLARIGGEATEPTTQLRLWGTKGLVQSHPDGAGYQLIDLQDPTQPRLNQAPSQLNRRSLLSGYHLS</sequence>